<evidence type="ECO:0000313" key="7">
    <source>
        <dbReference type="Proteomes" id="UP000807306"/>
    </source>
</evidence>
<dbReference type="Proteomes" id="UP000807306">
    <property type="component" value="Unassembled WGS sequence"/>
</dbReference>
<feature type="domain" description="Endo-beta-1,6-galactanase-like" evidence="5">
    <location>
        <begin position="21"/>
        <end position="247"/>
    </location>
</feature>
<dbReference type="PANTHER" id="PTHR11069">
    <property type="entry name" value="GLUCOSYLCERAMIDASE"/>
    <property type="match status" value="1"/>
</dbReference>
<dbReference type="PANTHER" id="PTHR11069:SF23">
    <property type="entry name" value="LYSOSOMAL ACID GLUCOSYLCERAMIDASE"/>
    <property type="match status" value="1"/>
</dbReference>
<dbReference type="InterPro" id="IPR013780">
    <property type="entry name" value="Glyco_hydro_b"/>
</dbReference>
<evidence type="ECO:0000259" key="5">
    <source>
        <dbReference type="Pfam" id="PF14587"/>
    </source>
</evidence>
<evidence type="ECO:0000313" key="6">
    <source>
        <dbReference type="EMBL" id="KAF9530032.1"/>
    </source>
</evidence>
<dbReference type="InterPro" id="IPR039514">
    <property type="entry name" value="6GAL-like"/>
</dbReference>
<dbReference type="InterPro" id="IPR001139">
    <property type="entry name" value="Glyco_hydro_30"/>
</dbReference>
<protein>
    <submittedName>
        <fullName evidence="6">Glycoside hydrolase superfamily</fullName>
    </submittedName>
</protein>
<dbReference type="EMBL" id="MU157842">
    <property type="protein sequence ID" value="KAF9530032.1"/>
    <property type="molecule type" value="Genomic_DNA"/>
</dbReference>
<evidence type="ECO:0000256" key="2">
    <source>
        <dbReference type="ARBA" id="ARBA00022729"/>
    </source>
</evidence>
<dbReference type="InterPro" id="IPR017853">
    <property type="entry name" value="GH"/>
</dbReference>
<feature type="signal peptide" evidence="4">
    <location>
        <begin position="1"/>
        <end position="18"/>
    </location>
</feature>
<proteinExistence type="inferred from homology"/>
<keyword evidence="2 4" id="KW-0732">Signal</keyword>
<feature type="chain" id="PRO_5040238735" evidence="4">
    <location>
        <begin position="19"/>
        <end position="467"/>
    </location>
</feature>
<dbReference type="Pfam" id="PF14587">
    <property type="entry name" value="Glyco_hydr_30_2"/>
    <property type="match status" value="1"/>
</dbReference>
<evidence type="ECO:0000256" key="1">
    <source>
        <dbReference type="ARBA" id="ARBA00005382"/>
    </source>
</evidence>
<keyword evidence="7" id="KW-1185">Reference proteome</keyword>
<dbReference type="GO" id="GO:0016020">
    <property type="term" value="C:membrane"/>
    <property type="evidence" value="ECO:0007669"/>
    <property type="project" value="GOC"/>
</dbReference>
<organism evidence="6 7">
    <name type="scientific">Crepidotus variabilis</name>
    <dbReference type="NCBI Taxonomy" id="179855"/>
    <lineage>
        <taxon>Eukaryota</taxon>
        <taxon>Fungi</taxon>
        <taxon>Dikarya</taxon>
        <taxon>Basidiomycota</taxon>
        <taxon>Agaricomycotina</taxon>
        <taxon>Agaricomycetes</taxon>
        <taxon>Agaricomycetidae</taxon>
        <taxon>Agaricales</taxon>
        <taxon>Agaricineae</taxon>
        <taxon>Crepidotaceae</taxon>
        <taxon>Crepidotus</taxon>
    </lineage>
</organism>
<evidence type="ECO:0000256" key="3">
    <source>
        <dbReference type="ARBA" id="ARBA00022801"/>
    </source>
</evidence>
<name>A0A9P6EJ60_9AGAR</name>
<dbReference type="AlphaFoldDB" id="A0A9P6EJ60"/>
<reference evidence="6" key="1">
    <citation type="submission" date="2020-11" db="EMBL/GenBank/DDBJ databases">
        <authorList>
            <consortium name="DOE Joint Genome Institute"/>
            <person name="Ahrendt S."/>
            <person name="Riley R."/>
            <person name="Andreopoulos W."/>
            <person name="Labutti K."/>
            <person name="Pangilinan J."/>
            <person name="Ruiz-Duenas F.J."/>
            <person name="Barrasa J.M."/>
            <person name="Sanchez-Garcia M."/>
            <person name="Camarero S."/>
            <person name="Miyauchi S."/>
            <person name="Serrano A."/>
            <person name="Linde D."/>
            <person name="Babiker R."/>
            <person name="Drula E."/>
            <person name="Ayuso-Fernandez I."/>
            <person name="Pacheco R."/>
            <person name="Padilla G."/>
            <person name="Ferreira P."/>
            <person name="Barriuso J."/>
            <person name="Kellner H."/>
            <person name="Castanera R."/>
            <person name="Alfaro M."/>
            <person name="Ramirez L."/>
            <person name="Pisabarro A.G."/>
            <person name="Kuo A."/>
            <person name="Tritt A."/>
            <person name="Lipzen A."/>
            <person name="He G."/>
            <person name="Yan M."/>
            <person name="Ng V."/>
            <person name="Cullen D."/>
            <person name="Martin F."/>
            <person name="Rosso M.-N."/>
            <person name="Henrissat B."/>
            <person name="Hibbett D."/>
            <person name="Martinez A.T."/>
            <person name="Grigoriev I.V."/>
        </authorList>
    </citation>
    <scope>NUCLEOTIDE SEQUENCE</scope>
    <source>
        <strain evidence="6">CBS 506.95</strain>
    </source>
</reference>
<dbReference type="Gene3D" id="3.20.20.80">
    <property type="entry name" value="Glycosidases"/>
    <property type="match status" value="1"/>
</dbReference>
<dbReference type="OrthoDB" id="2012278at2759"/>
<dbReference type="SUPFAM" id="SSF51011">
    <property type="entry name" value="Glycosyl hydrolase domain"/>
    <property type="match status" value="1"/>
</dbReference>
<sequence length="467" mass="49339">MRLLPIISLALYPSLGLSQTTAITVDLTKTYQTISGFGFSQAFQRAVQLYKLAPAVRDKAVDIFFNTTSGAAFSILRNGIGSSPDSSSDHMNTILPRNPGSPSLAPAYVWDGNDSGQLWMSKQALAYGVKNFYANAWSAPGFMKTNGNDAGGGSLCGLAGARCNSGDWRQAYADYLIQYVKYYAQEGIPITHLGFLNEPEFTASYASMISSGSQSAEFIKILSPTLAANNLSSIKITCCDAEGWQSQAGMTQQIVSAGAESLLGVVTSHPYTSQPGSPFNTRLPVWQTEWADLNGGWTTAWYSNGGAGEGMTWATRIHSGLTSSNISGYFAWVGTQSGGTNEPLMRIDGANVIVSKRVWAFGQFSRFVRPGAVRVATGGGTNLRISAFKNAADDDVMKGALAVQVINSGTGATTVNIKVSGGTAATAVKAWVTDNTRDLNETTATLGTDGSITGSVPARSMVSFVIS</sequence>
<dbReference type="GO" id="GO:0006680">
    <property type="term" value="P:glucosylceramide catabolic process"/>
    <property type="evidence" value="ECO:0007669"/>
    <property type="project" value="TreeGrafter"/>
</dbReference>
<dbReference type="GO" id="GO:0004348">
    <property type="term" value="F:glucosylceramidase activity"/>
    <property type="evidence" value="ECO:0007669"/>
    <property type="project" value="InterPro"/>
</dbReference>
<comment type="caution">
    <text evidence="6">The sequence shown here is derived from an EMBL/GenBank/DDBJ whole genome shotgun (WGS) entry which is preliminary data.</text>
</comment>
<dbReference type="SUPFAM" id="SSF51445">
    <property type="entry name" value="(Trans)glycosidases"/>
    <property type="match status" value="1"/>
</dbReference>
<gene>
    <name evidence="6" type="ORF">CPB83DRAFT_789005</name>
</gene>
<accession>A0A9P6EJ60</accession>
<dbReference type="Gene3D" id="2.60.40.1180">
    <property type="entry name" value="Golgi alpha-mannosidase II"/>
    <property type="match status" value="1"/>
</dbReference>
<evidence type="ECO:0000256" key="4">
    <source>
        <dbReference type="SAM" id="SignalP"/>
    </source>
</evidence>
<keyword evidence="3 6" id="KW-0378">Hydrolase</keyword>
<comment type="similarity">
    <text evidence="1">Belongs to the glycosyl hydrolase 30 family.</text>
</comment>